<evidence type="ECO:0000256" key="2">
    <source>
        <dbReference type="ARBA" id="ARBA00043974"/>
    </source>
</evidence>
<keyword evidence="1" id="KW-0143">Chaperone</keyword>
<dbReference type="GO" id="GO:0005634">
    <property type="term" value="C:nucleus"/>
    <property type="evidence" value="ECO:0007669"/>
    <property type="project" value="TreeGrafter"/>
</dbReference>
<name>A0A0M0JUU1_9EUKA</name>
<organism evidence="3 4">
    <name type="scientific">Chrysochromulina tobinii</name>
    <dbReference type="NCBI Taxonomy" id="1460289"/>
    <lineage>
        <taxon>Eukaryota</taxon>
        <taxon>Haptista</taxon>
        <taxon>Haptophyta</taxon>
        <taxon>Prymnesiophyceae</taxon>
        <taxon>Prymnesiales</taxon>
        <taxon>Chrysochromulinaceae</taxon>
        <taxon>Chrysochromulina</taxon>
    </lineage>
</organism>
<sequence>MERSLRAAAAEAYSTPVAHPVEHIQQNWLRDQLETKHYIMAQTYGAHLPMQIRMELDIFSQSKRLPGIRSSNIAAETILGRDETIDFEDYLGTPDMSETAVDFRAVLEKKYGVAPRNPLKSRVGGPLCAGNEIPRPNVAMARML</sequence>
<comment type="similarity">
    <text evidence="2">Belongs to the POMP/UMP1 family.</text>
</comment>
<dbReference type="GO" id="GO:0043248">
    <property type="term" value="P:proteasome assembly"/>
    <property type="evidence" value="ECO:0007669"/>
    <property type="project" value="InterPro"/>
</dbReference>
<protein>
    <submittedName>
        <fullName evidence="3">Proteasome maturation factor ump1 family protein</fullName>
    </submittedName>
</protein>
<reference evidence="4" key="1">
    <citation type="journal article" date="2015" name="PLoS Genet.">
        <title>Genome Sequence and Transcriptome Analyses of Chrysochromulina tobin: Metabolic Tools for Enhanced Algal Fitness in the Prominent Order Prymnesiales (Haptophyceae).</title>
        <authorList>
            <person name="Hovde B.T."/>
            <person name="Deodato C.R."/>
            <person name="Hunsperger H.M."/>
            <person name="Ryken S.A."/>
            <person name="Yost W."/>
            <person name="Jha R.K."/>
            <person name="Patterson J."/>
            <person name="Monnat R.J. Jr."/>
            <person name="Barlow S.B."/>
            <person name="Starkenburg S.R."/>
            <person name="Cattolico R.A."/>
        </authorList>
    </citation>
    <scope>NUCLEOTIDE SEQUENCE</scope>
    <source>
        <strain evidence="4">CCMP291</strain>
    </source>
</reference>
<dbReference type="Pfam" id="PF05348">
    <property type="entry name" value="UMP1"/>
    <property type="match status" value="1"/>
</dbReference>
<evidence type="ECO:0000256" key="1">
    <source>
        <dbReference type="ARBA" id="ARBA00023186"/>
    </source>
</evidence>
<dbReference type="OrthoDB" id="15001at2759"/>
<keyword evidence="4" id="KW-1185">Reference proteome</keyword>
<accession>A0A0M0JUU1</accession>
<proteinExistence type="inferred from homology"/>
<dbReference type="PANTHER" id="PTHR12828:SF3">
    <property type="entry name" value="PROTEASOME MATURATION PROTEIN"/>
    <property type="match status" value="1"/>
</dbReference>
<evidence type="ECO:0000313" key="3">
    <source>
        <dbReference type="EMBL" id="KOO29913.1"/>
    </source>
</evidence>
<dbReference type="GO" id="GO:0005737">
    <property type="term" value="C:cytoplasm"/>
    <property type="evidence" value="ECO:0007669"/>
    <property type="project" value="TreeGrafter"/>
</dbReference>
<evidence type="ECO:0000313" key="4">
    <source>
        <dbReference type="Proteomes" id="UP000037460"/>
    </source>
</evidence>
<keyword evidence="3" id="KW-0647">Proteasome</keyword>
<dbReference type="InterPro" id="IPR008012">
    <property type="entry name" value="Ump1"/>
</dbReference>
<gene>
    <name evidence="3" type="ORF">Ctob_014864</name>
</gene>
<dbReference type="PANTHER" id="PTHR12828">
    <property type="entry name" value="PROTEASOME MATURATION PROTEIN UMP1"/>
    <property type="match status" value="1"/>
</dbReference>
<dbReference type="Proteomes" id="UP000037460">
    <property type="component" value="Unassembled WGS sequence"/>
</dbReference>
<dbReference type="GO" id="GO:0000502">
    <property type="term" value="C:proteasome complex"/>
    <property type="evidence" value="ECO:0007669"/>
    <property type="project" value="UniProtKB-KW"/>
</dbReference>
<dbReference type="AlphaFoldDB" id="A0A0M0JUU1"/>
<dbReference type="EMBL" id="JWZX01002332">
    <property type="protein sequence ID" value="KOO29913.1"/>
    <property type="molecule type" value="Genomic_DNA"/>
</dbReference>
<comment type="caution">
    <text evidence="3">The sequence shown here is derived from an EMBL/GenBank/DDBJ whole genome shotgun (WGS) entry which is preliminary data.</text>
</comment>